<dbReference type="InterPro" id="IPR000212">
    <property type="entry name" value="DNA_helicase_UvrD/REP"/>
</dbReference>
<dbReference type="Pfam" id="PF00580">
    <property type="entry name" value="UvrD-helicase"/>
    <property type="match status" value="2"/>
</dbReference>
<dbReference type="InterPro" id="IPR011604">
    <property type="entry name" value="PDDEXK-like_dom_sf"/>
</dbReference>
<dbReference type="EC" id="3.1.-.-" evidence="13"/>
<keyword evidence="1 13" id="KW-0540">Nuclease</keyword>
<gene>
    <name evidence="13" type="primary">addA</name>
    <name evidence="17" type="ORF">SAMN02910429_00822</name>
</gene>
<dbReference type="SUPFAM" id="SSF52540">
    <property type="entry name" value="P-loop containing nucleoside triphosphate hydrolases"/>
    <property type="match status" value="1"/>
</dbReference>
<evidence type="ECO:0000256" key="13">
    <source>
        <dbReference type="HAMAP-Rule" id="MF_01451"/>
    </source>
</evidence>
<dbReference type="Gene3D" id="3.90.320.10">
    <property type="match status" value="1"/>
</dbReference>
<evidence type="ECO:0000256" key="14">
    <source>
        <dbReference type="PROSITE-ProRule" id="PRU00560"/>
    </source>
</evidence>
<evidence type="ECO:0000256" key="7">
    <source>
        <dbReference type="ARBA" id="ARBA00022840"/>
    </source>
</evidence>
<dbReference type="AlphaFoldDB" id="A0A1H9RD44"/>
<evidence type="ECO:0000256" key="10">
    <source>
        <dbReference type="ARBA" id="ARBA00023235"/>
    </source>
</evidence>
<dbReference type="SUPFAM" id="SSF52980">
    <property type="entry name" value="Restriction endonuclease-like"/>
    <property type="match status" value="1"/>
</dbReference>
<keyword evidence="2 13" id="KW-0547">Nucleotide-binding</keyword>
<protein>
    <recommendedName>
        <fullName evidence="13">ATP-dependent helicase/nuclease subunit A</fullName>
        <ecNumber evidence="13">3.1.-.-</ecNumber>
        <ecNumber evidence="13">5.6.2.4</ecNumber>
    </recommendedName>
    <alternativeName>
        <fullName evidence="13">ATP-dependent helicase/nuclease AddA</fullName>
    </alternativeName>
    <alternativeName>
        <fullName evidence="13">DNA 3'-5' helicase AddA</fullName>
    </alternativeName>
</protein>
<dbReference type="Gene3D" id="3.40.50.300">
    <property type="entry name" value="P-loop containing nucleotide triphosphate hydrolases"/>
    <property type="match status" value="4"/>
</dbReference>
<sequence>MGEVKWTKDQQKVIDYRDRDILVSAAAGSGKTAVLVERIIKIITDKENPVDIDKLLVVTFTKAAAAEMRERITKAIDKQYEKDPENLNLEKQLTLVHNANITTIDSFCNSIVRNHFGEINLEPNFRIADQGELKLIQQDVVDKLFEEYYEEKNEDFLNLIDTYTNGNKDKAIRDIILQIANEAESNPWPKEWIVSLKDDYSQEKIKEIMTSNLFDSILKNTKNTLRDFLNKTKLCVEESKEYDALQKVTDVLEHDAAFYEKAIEIDDFEKMREIIKSNSFCRWPGGKASDEVKFKKDALNKIRKSMKDEIEAIKKNYFALSIDAVVTQMQTIAPFVSTIVDITLKFVEEYEKAKQDKHVASFSDVEHFALKILVNEETKEITDVARQYQANIHEIMIDEYQDSNDLQEAILTAISKNAVGGHNLFMVGDIKQSIYRFRQAKPELFMDKYNRFKVGEEAKEQRIDLAMNFRSRIEVVTFVNDIFKKIMNADLGNVTYDKAASLNCGANYIENTGNEPEILLFEGAKESEDSKIVVEAKMVANRIKKLVKEHKVVDKETNQLREVKYSDIVILLRSTTAGQDFLKVLLDNGIPTTMQTRTGYFSAKEVQTVLAFLMILDNPYQDIPMVTVLKSEFAGIYDDELAELRISMKKPQFSYVVVEYCNDLLEKAKQGEEFERESLEYKLYNFWKKYIKIRNHVVDTSTHELIQLIFDEFNYLNYVVAMPAGDRREANLKMLLEKAIAYENTSYKGVFHFVRFIQQMKKYEIDFGEADVSSEDSNEVKIMTIHKSKGLEFPIVFVSNLDKQFNDQDSKQIVVLDQKLGLGIQEMGATPRYKRESFRRKMINEKIKKDNLGEELRILYVALTRAKEKLILTGCLSKSYEDFIKEVKGQAKEGMFLDYNTRYKAKNYLNWIVPAVLSYNGLSDHNYNIDIITQEDLVTETIEEIAENKMDEMTLKNTINDFEPDDMACVADKIEYEYPFKEDIDKKIKYSVSEIKKQAMVEAFENEIGEETPILDIIKKDVEENKRIPNFIEQNEASENLGAKRGTAVHRLLQCINFKELLVLEDYSYGTIKSFLEAQIKRILAHKLMSKEDIDIIYMQGICKFLSSKCALKMAKADKEGKLYCEKPFVMLYNDALVQGIIDVFWIEDGKIMLLDYKTDKVANEQELIKRYAKQLELYEIALNRVFNVQQDTLKKTERLIYSFCLDKVIKV</sequence>
<evidence type="ECO:0000313" key="18">
    <source>
        <dbReference type="Proteomes" id="UP000182471"/>
    </source>
</evidence>
<feature type="binding site" evidence="14">
    <location>
        <begin position="25"/>
        <end position="32"/>
    </location>
    <ligand>
        <name>ATP</name>
        <dbReference type="ChEBI" id="CHEBI:30616"/>
    </ligand>
</feature>
<dbReference type="InterPro" id="IPR014152">
    <property type="entry name" value="AddA"/>
</dbReference>
<evidence type="ECO:0000256" key="2">
    <source>
        <dbReference type="ARBA" id="ARBA00022741"/>
    </source>
</evidence>
<dbReference type="InterPro" id="IPR011335">
    <property type="entry name" value="Restrct_endonuc-II-like"/>
</dbReference>
<dbReference type="GO" id="GO:0016887">
    <property type="term" value="F:ATP hydrolysis activity"/>
    <property type="evidence" value="ECO:0007669"/>
    <property type="project" value="RHEA"/>
</dbReference>
<evidence type="ECO:0000256" key="1">
    <source>
        <dbReference type="ARBA" id="ARBA00022722"/>
    </source>
</evidence>
<evidence type="ECO:0000256" key="4">
    <source>
        <dbReference type="ARBA" id="ARBA00022801"/>
    </source>
</evidence>
<name>A0A1H9RD44_9FIRM</name>
<dbReference type="NCBIfam" id="TIGR02785">
    <property type="entry name" value="addA_Gpos"/>
    <property type="match status" value="1"/>
</dbReference>
<comment type="function">
    <text evidence="13">The heterodimer acts as both an ATP-dependent DNA helicase and an ATP-dependent, dual-direction single-stranded exonuclease. Recognizes the chi site generating a DNA molecule suitable for the initiation of homologous recombination. The AddA nuclease domain is required for chi fragment generation; this subunit has the helicase and 3' -&gt; 5' nuclease activities.</text>
</comment>
<dbReference type="PROSITE" id="PS51198">
    <property type="entry name" value="UVRD_HELICASE_ATP_BIND"/>
    <property type="match status" value="1"/>
</dbReference>
<keyword evidence="3 13" id="KW-0227">DNA damage</keyword>
<evidence type="ECO:0000256" key="12">
    <source>
        <dbReference type="ARBA" id="ARBA00048988"/>
    </source>
</evidence>
<comment type="similarity">
    <text evidence="13">Belongs to the helicase family. AddA subfamily.</text>
</comment>
<dbReference type="GO" id="GO:0000724">
    <property type="term" value="P:double-strand break repair via homologous recombination"/>
    <property type="evidence" value="ECO:0007669"/>
    <property type="project" value="UniProtKB-UniRule"/>
</dbReference>
<keyword evidence="10 13" id="KW-0413">Isomerase</keyword>
<keyword evidence="9 13" id="KW-0234">DNA repair</keyword>
<keyword evidence="8 13" id="KW-0238">DNA-binding</keyword>
<keyword evidence="18" id="KW-1185">Reference proteome</keyword>
<dbReference type="PROSITE" id="PS51217">
    <property type="entry name" value="UVRD_HELICASE_CTER"/>
    <property type="match status" value="1"/>
</dbReference>
<proteinExistence type="inferred from homology"/>
<dbReference type="EMBL" id="FOGW01000008">
    <property type="protein sequence ID" value="SER70652.1"/>
    <property type="molecule type" value="Genomic_DNA"/>
</dbReference>
<accession>A0A1H9RD44</accession>
<evidence type="ECO:0000256" key="8">
    <source>
        <dbReference type="ARBA" id="ARBA00023125"/>
    </source>
</evidence>
<dbReference type="Proteomes" id="UP000182471">
    <property type="component" value="Unassembled WGS sequence"/>
</dbReference>
<dbReference type="FunFam" id="3.40.50.300:FF:001236">
    <property type="entry name" value="ATP-dependent helicase/nuclease subunit A"/>
    <property type="match status" value="1"/>
</dbReference>
<dbReference type="GO" id="GO:0033202">
    <property type="term" value="C:DNA helicase complex"/>
    <property type="evidence" value="ECO:0007669"/>
    <property type="project" value="TreeGrafter"/>
</dbReference>
<keyword evidence="7 13" id="KW-0067">ATP-binding</keyword>
<feature type="domain" description="UvrD-like helicase ATP-binding" evidence="15">
    <location>
        <begin position="4"/>
        <end position="472"/>
    </location>
</feature>
<evidence type="ECO:0000256" key="3">
    <source>
        <dbReference type="ARBA" id="ARBA00022763"/>
    </source>
</evidence>
<evidence type="ECO:0000259" key="15">
    <source>
        <dbReference type="PROSITE" id="PS51198"/>
    </source>
</evidence>
<comment type="cofactor">
    <cofactor evidence="13">
        <name>Mg(2+)</name>
        <dbReference type="ChEBI" id="CHEBI:18420"/>
    </cofactor>
</comment>
<dbReference type="EC" id="5.6.2.4" evidence="13"/>
<evidence type="ECO:0000256" key="6">
    <source>
        <dbReference type="ARBA" id="ARBA00022839"/>
    </source>
</evidence>
<evidence type="ECO:0000313" key="17">
    <source>
        <dbReference type="EMBL" id="SER70652.1"/>
    </source>
</evidence>
<dbReference type="InterPro" id="IPR014017">
    <property type="entry name" value="DNA_helicase_UvrD-like_C"/>
</dbReference>
<dbReference type="InterPro" id="IPR027417">
    <property type="entry name" value="P-loop_NTPase"/>
</dbReference>
<dbReference type="GO" id="GO:0005524">
    <property type="term" value="F:ATP binding"/>
    <property type="evidence" value="ECO:0007669"/>
    <property type="project" value="UniProtKB-UniRule"/>
</dbReference>
<dbReference type="HAMAP" id="MF_01451">
    <property type="entry name" value="AddA"/>
    <property type="match status" value="1"/>
</dbReference>
<reference evidence="18" key="1">
    <citation type="submission" date="2016-10" db="EMBL/GenBank/DDBJ databases">
        <authorList>
            <person name="Varghese N."/>
            <person name="Submissions S."/>
        </authorList>
    </citation>
    <scope>NUCLEOTIDE SEQUENCE [LARGE SCALE GENOMIC DNA]</scope>
    <source>
        <strain evidence="18">S1b</strain>
    </source>
</reference>
<dbReference type="GO" id="GO:0043138">
    <property type="term" value="F:3'-5' DNA helicase activity"/>
    <property type="evidence" value="ECO:0007669"/>
    <property type="project" value="UniProtKB-UniRule"/>
</dbReference>
<comment type="catalytic activity">
    <reaction evidence="11 13">
        <text>Couples ATP hydrolysis with the unwinding of duplex DNA by translocating in the 3'-5' direction.</text>
        <dbReference type="EC" id="5.6.2.4"/>
    </reaction>
</comment>
<feature type="domain" description="UvrD-like helicase C-terminal" evidence="16">
    <location>
        <begin position="499"/>
        <end position="790"/>
    </location>
</feature>
<comment type="catalytic activity">
    <reaction evidence="12 13">
        <text>ATP + H2O = ADP + phosphate + H(+)</text>
        <dbReference type="Rhea" id="RHEA:13065"/>
        <dbReference type="ChEBI" id="CHEBI:15377"/>
        <dbReference type="ChEBI" id="CHEBI:15378"/>
        <dbReference type="ChEBI" id="CHEBI:30616"/>
        <dbReference type="ChEBI" id="CHEBI:43474"/>
        <dbReference type="ChEBI" id="CHEBI:456216"/>
        <dbReference type="EC" id="5.6.2.4"/>
    </reaction>
</comment>
<keyword evidence="6 13" id="KW-0269">Exonuclease</keyword>
<comment type="subunit">
    <text evidence="13">Heterodimer of AddA and AddB/RexB.</text>
</comment>
<dbReference type="RefSeq" id="WP_074730467.1">
    <property type="nucleotide sequence ID" value="NZ_FOGW01000008.1"/>
</dbReference>
<organism evidence="17 18">
    <name type="scientific">Lachnobacterium bovis</name>
    <dbReference type="NCBI Taxonomy" id="140626"/>
    <lineage>
        <taxon>Bacteria</taxon>
        <taxon>Bacillati</taxon>
        <taxon>Bacillota</taxon>
        <taxon>Clostridia</taxon>
        <taxon>Lachnospirales</taxon>
        <taxon>Lachnospiraceae</taxon>
        <taxon>Lachnobacterium</taxon>
    </lineage>
</organism>
<evidence type="ECO:0000256" key="9">
    <source>
        <dbReference type="ARBA" id="ARBA00023204"/>
    </source>
</evidence>
<dbReference type="Pfam" id="PF13361">
    <property type="entry name" value="UvrD_C"/>
    <property type="match status" value="1"/>
</dbReference>
<dbReference type="PANTHER" id="PTHR11070">
    <property type="entry name" value="UVRD / RECB / PCRA DNA HELICASE FAMILY MEMBER"/>
    <property type="match status" value="1"/>
</dbReference>
<dbReference type="GO" id="GO:0008408">
    <property type="term" value="F:3'-5' exonuclease activity"/>
    <property type="evidence" value="ECO:0007669"/>
    <property type="project" value="UniProtKB-UniRule"/>
</dbReference>
<evidence type="ECO:0000256" key="11">
    <source>
        <dbReference type="ARBA" id="ARBA00034617"/>
    </source>
</evidence>
<dbReference type="GO" id="GO:0005829">
    <property type="term" value="C:cytosol"/>
    <property type="evidence" value="ECO:0007669"/>
    <property type="project" value="TreeGrafter"/>
</dbReference>
<dbReference type="InterPro" id="IPR014016">
    <property type="entry name" value="UvrD-like_ATP-bd"/>
</dbReference>
<dbReference type="PANTHER" id="PTHR11070:SF48">
    <property type="entry name" value="ATP-DEPENDENT HELICASE_NUCLEASE SUBUNIT A"/>
    <property type="match status" value="1"/>
</dbReference>
<evidence type="ECO:0000259" key="16">
    <source>
        <dbReference type="PROSITE" id="PS51217"/>
    </source>
</evidence>
<keyword evidence="5 13" id="KW-0347">Helicase</keyword>
<dbReference type="GO" id="GO:0003690">
    <property type="term" value="F:double-stranded DNA binding"/>
    <property type="evidence" value="ECO:0007669"/>
    <property type="project" value="UniProtKB-UniRule"/>
</dbReference>
<evidence type="ECO:0000256" key="5">
    <source>
        <dbReference type="ARBA" id="ARBA00022806"/>
    </source>
</evidence>
<keyword evidence="4 13" id="KW-0378">Hydrolase</keyword>